<protein>
    <submittedName>
        <fullName evidence="6">NAD(P)/FAD-dependent oxidoreductase</fullName>
        <ecNumber evidence="6">1.-.-.-</ecNumber>
    </submittedName>
</protein>
<name>A0ABW1CJV8_9ACTN</name>
<comment type="cofactor">
    <cofactor evidence="1">
        <name>FAD</name>
        <dbReference type="ChEBI" id="CHEBI:57692"/>
    </cofactor>
</comment>
<accession>A0ABW1CJV8</accession>
<evidence type="ECO:0000256" key="3">
    <source>
        <dbReference type="ARBA" id="ARBA00022827"/>
    </source>
</evidence>
<dbReference type="InterPro" id="IPR045170">
    <property type="entry name" value="MTOX"/>
</dbReference>
<dbReference type="Gene3D" id="3.30.9.10">
    <property type="entry name" value="D-Amino Acid Oxidase, subunit A, domain 2"/>
    <property type="match status" value="1"/>
</dbReference>
<dbReference type="InterPro" id="IPR036188">
    <property type="entry name" value="FAD/NAD-bd_sf"/>
</dbReference>
<evidence type="ECO:0000256" key="1">
    <source>
        <dbReference type="ARBA" id="ARBA00001974"/>
    </source>
</evidence>
<dbReference type="EC" id="1.-.-.-" evidence="6"/>
<dbReference type="PANTHER" id="PTHR10961">
    <property type="entry name" value="PEROXISOMAL SARCOSINE OXIDASE"/>
    <property type="match status" value="1"/>
</dbReference>
<dbReference type="RefSeq" id="WP_379514427.1">
    <property type="nucleotide sequence ID" value="NZ_JBHSPA010000017.1"/>
</dbReference>
<sequence>MKSVIVVGAGIWGSSLALRLAETGWRVTLVEQHKPGHLRQASAGETRLLRCSHGDDDWYARLAWQAREDWLRLGERAGEELYQEAGMLWFAGTPDGWEHASARVLKNLDIEFEVLDPSDGGRFFPDFRGDDLSFLLWEPHAGVIRARRATQVIAGLAQAAGARLVRARAVPPAGDAAGGTAGDMAAGIAGDMAGGAAVEIDGETRHADRVVWACGAWLPELFDRLPITVTKQDTLHFAVPSAWSLPETPAWVDHGASAYGHGDVDGVGMKATSDAEGPPYEPEHGARVVDAVSVERARHYLRRRFPSLERAPLLFSQVCQYALTPDAEWLLARAAPGVWLLGGDSGHGFKHAPALAAYVAGVLDGEYEPEPRFGLHARTPSRGLRTSGEVW</sequence>
<dbReference type="SUPFAM" id="SSF54373">
    <property type="entry name" value="FAD-linked reductases, C-terminal domain"/>
    <property type="match status" value="1"/>
</dbReference>
<organism evidence="6 7">
    <name type="scientific">Nonomuraea insulae</name>
    <dbReference type="NCBI Taxonomy" id="1616787"/>
    <lineage>
        <taxon>Bacteria</taxon>
        <taxon>Bacillati</taxon>
        <taxon>Actinomycetota</taxon>
        <taxon>Actinomycetes</taxon>
        <taxon>Streptosporangiales</taxon>
        <taxon>Streptosporangiaceae</taxon>
        <taxon>Nonomuraea</taxon>
    </lineage>
</organism>
<keyword evidence="7" id="KW-1185">Reference proteome</keyword>
<keyword evidence="3" id="KW-0274">FAD</keyword>
<dbReference type="Gene3D" id="3.50.50.60">
    <property type="entry name" value="FAD/NAD(P)-binding domain"/>
    <property type="match status" value="1"/>
</dbReference>
<dbReference type="Proteomes" id="UP001596058">
    <property type="component" value="Unassembled WGS sequence"/>
</dbReference>
<proteinExistence type="predicted"/>
<dbReference type="InterPro" id="IPR006076">
    <property type="entry name" value="FAD-dep_OxRdtase"/>
</dbReference>
<evidence type="ECO:0000256" key="4">
    <source>
        <dbReference type="ARBA" id="ARBA00023002"/>
    </source>
</evidence>
<evidence type="ECO:0000259" key="5">
    <source>
        <dbReference type="Pfam" id="PF01266"/>
    </source>
</evidence>
<evidence type="ECO:0000313" key="6">
    <source>
        <dbReference type="EMBL" id="MFC5824906.1"/>
    </source>
</evidence>
<feature type="domain" description="FAD dependent oxidoreductase" evidence="5">
    <location>
        <begin position="4"/>
        <end position="360"/>
    </location>
</feature>
<dbReference type="SUPFAM" id="SSF51905">
    <property type="entry name" value="FAD/NAD(P)-binding domain"/>
    <property type="match status" value="1"/>
</dbReference>
<dbReference type="EMBL" id="JBHSPA010000017">
    <property type="protein sequence ID" value="MFC5824906.1"/>
    <property type="molecule type" value="Genomic_DNA"/>
</dbReference>
<comment type="caution">
    <text evidence="6">The sequence shown here is derived from an EMBL/GenBank/DDBJ whole genome shotgun (WGS) entry which is preliminary data.</text>
</comment>
<reference evidence="7" key="1">
    <citation type="journal article" date="2019" name="Int. J. Syst. Evol. Microbiol.">
        <title>The Global Catalogue of Microorganisms (GCM) 10K type strain sequencing project: providing services to taxonomists for standard genome sequencing and annotation.</title>
        <authorList>
            <consortium name="The Broad Institute Genomics Platform"/>
            <consortium name="The Broad Institute Genome Sequencing Center for Infectious Disease"/>
            <person name="Wu L."/>
            <person name="Ma J."/>
        </authorList>
    </citation>
    <scope>NUCLEOTIDE SEQUENCE [LARGE SCALE GENOMIC DNA]</scope>
    <source>
        <strain evidence="7">CCUG 53903</strain>
    </source>
</reference>
<dbReference type="Pfam" id="PF01266">
    <property type="entry name" value="DAO"/>
    <property type="match status" value="1"/>
</dbReference>
<dbReference type="GO" id="GO:0016491">
    <property type="term" value="F:oxidoreductase activity"/>
    <property type="evidence" value="ECO:0007669"/>
    <property type="project" value="UniProtKB-KW"/>
</dbReference>
<keyword evidence="2" id="KW-0285">Flavoprotein</keyword>
<evidence type="ECO:0000256" key="2">
    <source>
        <dbReference type="ARBA" id="ARBA00022630"/>
    </source>
</evidence>
<dbReference type="PANTHER" id="PTHR10961:SF46">
    <property type="entry name" value="PEROXISOMAL SARCOSINE OXIDASE"/>
    <property type="match status" value="1"/>
</dbReference>
<gene>
    <name evidence="6" type="ORF">ACFPZ3_13680</name>
</gene>
<evidence type="ECO:0000313" key="7">
    <source>
        <dbReference type="Proteomes" id="UP001596058"/>
    </source>
</evidence>
<keyword evidence="4 6" id="KW-0560">Oxidoreductase</keyword>